<accession>A0ABU8U6J7</accession>
<reference evidence="1 2" key="1">
    <citation type="submission" date="2024-03" db="EMBL/GenBank/DDBJ databases">
        <title>Novel Streptomyces species of biotechnological and ecological value are a feature of Machair soil.</title>
        <authorList>
            <person name="Prole J.R."/>
            <person name="Goodfellow M."/>
            <person name="Allenby N."/>
            <person name="Ward A.C."/>
        </authorList>
    </citation>
    <scope>NUCLEOTIDE SEQUENCE [LARGE SCALE GENOMIC DNA]</scope>
    <source>
        <strain evidence="1 2">MS1.HAVA.3</strain>
    </source>
</reference>
<evidence type="ECO:0000313" key="1">
    <source>
        <dbReference type="EMBL" id="MEJ8643161.1"/>
    </source>
</evidence>
<proteinExistence type="predicted"/>
<comment type="caution">
    <text evidence="1">The sequence shown here is derived from an EMBL/GenBank/DDBJ whole genome shotgun (WGS) entry which is preliminary data.</text>
</comment>
<name>A0ABU8U6J7_9ACTN</name>
<organism evidence="1 2">
    <name type="scientific">Streptomyces caledonius</name>
    <dbReference type="NCBI Taxonomy" id="3134107"/>
    <lineage>
        <taxon>Bacteria</taxon>
        <taxon>Bacillati</taxon>
        <taxon>Actinomycetota</taxon>
        <taxon>Actinomycetes</taxon>
        <taxon>Kitasatosporales</taxon>
        <taxon>Streptomycetaceae</taxon>
        <taxon>Streptomyces</taxon>
    </lineage>
</organism>
<dbReference type="Proteomes" id="UP001382904">
    <property type="component" value="Unassembled WGS sequence"/>
</dbReference>
<protein>
    <submittedName>
        <fullName evidence="1">Immunity 49 family protein</fullName>
    </submittedName>
</protein>
<dbReference type="InterPro" id="IPR029074">
    <property type="entry name" value="Imm49"/>
</dbReference>
<dbReference type="Pfam" id="PF15575">
    <property type="entry name" value="Imm49"/>
    <property type="match status" value="1"/>
</dbReference>
<keyword evidence="2" id="KW-1185">Reference proteome</keyword>
<dbReference type="EMBL" id="JBBKAM010000002">
    <property type="protein sequence ID" value="MEJ8643161.1"/>
    <property type="molecule type" value="Genomic_DNA"/>
</dbReference>
<gene>
    <name evidence="1" type="ORF">WKI68_20780</name>
</gene>
<sequence length="284" mass="31912">MNVTVSRHFTPGPTEEEWAGRLWVSLARDIDELEEYPHSLPMVFNDALLHLGARCTVDPRAERLETWEAVVNTLQLGSAVFATVCSDEGTVECRINHETRTLPAEGPASFADLGTWLTTFWLAMVCRDRERLTALAEVPLNRIASSGHDPFVWHWVDALQTYWLQGPDLVEKLTHAVEMSQPDVATLAPHGLLQTVLAPPINLFYLLITNNPTSFNEFLVQSLELHKAYWTADEKRAEKPDGHLALAPLAIACMAYDADMPIEVESGYLPTYLLQRSWLGEFDT</sequence>
<evidence type="ECO:0000313" key="2">
    <source>
        <dbReference type="Proteomes" id="UP001382904"/>
    </source>
</evidence>